<name>A0AAP0IUF3_9MAGN</name>
<evidence type="ECO:0000313" key="2">
    <source>
        <dbReference type="EMBL" id="KAK9121610.1"/>
    </source>
</evidence>
<accession>A0AAP0IUF3</accession>
<dbReference type="EMBL" id="JBBNAF010000008">
    <property type="protein sequence ID" value="KAK9121610.1"/>
    <property type="molecule type" value="Genomic_DNA"/>
</dbReference>
<evidence type="ECO:0000256" key="1">
    <source>
        <dbReference type="SAM" id="MobiDB-lite"/>
    </source>
</evidence>
<dbReference type="AlphaFoldDB" id="A0AAP0IUF3"/>
<organism evidence="2 3">
    <name type="scientific">Stephania yunnanensis</name>
    <dbReference type="NCBI Taxonomy" id="152371"/>
    <lineage>
        <taxon>Eukaryota</taxon>
        <taxon>Viridiplantae</taxon>
        <taxon>Streptophyta</taxon>
        <taxon>Embryophyta</taxon>
        <taxon>Tracheophyta</taxon>
        <taxon>Spermatophyta</taxon>
        <taxon>Magnoliopsida</taxon>
        <taxon>Ranunculales</taxon>
        <taxon>Menispermaceae</taxon>
        <taxon>Menispermoideae</taxon>
        <taxon>Cissampelideae</taxon>
        <taxon>Stephania</taxon>
    </lineage>
</organism>
<reference evidence="2 3" key="1">
    <citation type="submission" date="2024-01" db="EMBL/GenBank/DDBJ databases">
        <title>Genome assemblies of Stephania.</title>
        <authorList>
            <person name="Yang L."/>
        </authorList>
    </citation>
    <scope>NUCLEOTIDE SEQUENCE [LARGE SCALE GENOMIC DNA]</scope>
    <source>
        <strain evidence="2">YNDBR</strain>
        <tissue evidence="2">Leaf</tissue>
    </source>
</reference>
<evidence type="ECO:0000313" key="3">
    <source>
        <dbReference type="Proteomes" id="UP001420932"/>
    </source>
</evidence>
<gene>
    <name evidence="2" type="ORF">Syun_019227</name>
</gene>
<feature type="compositionally biased region" description="Basic and acidic residues" evidence="1">
    <location>
        <begin position="57"/>
        <end position="76"/>
    </location>
</feature>
<feature type="region of interest" description="Disordered" evidence="1">
    <location>
        <begin position="44"/>
        <end position="115"/>
    </location>
</feature>
<comment type="caution">
    <text evidence="2">The sequence shown here is derived from an EMBL/GenBank/DDBJ whole genome shotgun (WGS) entry which is preliminary data.</text>
</comment>
<dbReference type="Proteomes" id="UP001420932">
    <property type="component" value="Unassembled WGS sequence"/>
</dbReference>
<sequence>MSSSSLSSARMINLLPPLSVFSVLLIKQGFSSWDIRMVSSALGHSCGGDGELGGEIARTEEREGGQPSDVHQRDTVEEVEAAEEGRRELSRAESGHESKGSREVRGRGEARRSGG</sequence>
<keyword evidence="3" id="KW-1185">Reference proteome</keyword>
<protein>
    <submittedName>
        <fullName evidence="2">Uncharacterized protein</fullName>
    </submittedName>
</protein>
<feature type="compositionally biased region" description="Basic and acidic residues" evidence="1">
    <location>
        <begin position="83"/>
        <end position="115"/>
    </location>
</feature>
<proteinExistence type="predicted"/>